<feature type="region of interest" description="Disordered" evidence="1">
    <location>
        <begin position="71"/>
        <end position="99"/>
    </location>
</feature>
<keyword evidence="3" id="KW-1185">Reference proteome</keyword>
<evidence type="ECO:0000313" key="2">
    <source>
        <dbReference type="EMBL" id="MFC0626047.1"/>
    </source>
</evidence>
<name>A0ABV6QR02_9ACTN</name>
<dbReference type="EMBL" id="JBHLTC010000020">
    <property type="protein sequence ID" value="MFC0626047.1"/>
    <property type="molecule type" value="Genomic_DNA"/>
</dbReference>
<comment type="caution">
    <text evidence="2">The sequence shown here is derived from an EMBL/GenBank/DDBJ whole genome shotgun (WGS) entry which is preliminary data.</text>
</comment>
<sequence length="99" mass="11262">MADTAEEVSAPPLKLDPFKAVIDAILLADMDASRKQRHTVKRIFDRLVDEHAMTKVSYQVVRSYVAARKPEVRDNVDRSTSSSFSRICPEWRPRSTSGR</sequence>
<dbReference type="RefSeq" id="WP_380049101.1">
    <property type="nucleotide sequence ID" value="NZ_JBHLTC010000020.1"/>
</dbReference>
<reference evidence="2 3" key="1">
    <citation type="submission" date="2024-09" db="EMBL/GenBank/DDBJ databases">
        <authorList>
            <person name="Sun Q."/>
            <person name="Mori K."/>
        </authorList>
    </citation>
    <scope>NUCLEOTIDE SEQUENCE [LARGE SCALE GENOMIC DNA]</scope>
    <source>
        <strain evidence="2 3">CGMCC 1.15906</strain>
    </source>
</reference>
<evidence type="ECO:0000313" key="3">
    <source>
        <dbReference type="Proteomes" id="UP001589890"/>
    </source>
</evidence>
<proteinExistence type="predicted"/>
<protein>
    <submittedName>
        <fullName evidence="2">Uncharacterized protein</fullName>
    </submittedName>
</protein>
<dbReference type="Proteomes" id="UP001589890">
    <property type="component" value="Unassembled WGS sequence"/>
</dbReference>
<evidence type="ECO:0000256" key="1">
    <source>
        <dbReference type="SAM" id="MobiDB-lite"/>
    </source>
</evidence>
<organism evidence="2 3">
    <name type="scientific">Kribbella deserti</name>
    <dbReference type="NCBI Taxonomy" id="1926257"/>
    <lineage>
        <taxon>Bacteria</taxon>
        <taxon>Bacillati</taxon>
        <taxon>Actinomycetota</taxon>
        <taxon>Actinomycetes</taxon>
        <taxon>Propionibacteriales</taxon>
        <taxon>Kribbellaceae</taxon>
        <taxon>Kribbella</taxon>
    </lineage>
</organism>
<gene>
    <name evidence="2" type="ORF">ACFFGN_18350</name>
</gene>
<accession>A0ABV6QR02</accession>